<dbReference type="RefSeq" id="WP_212367169.1">
    <property type="nucleotide sequence ID" value="NZ_JAGSIE010000003.1"/>
</dbReference>
<evidence type="ECO:0000256" key="1">
    <source>
        <dbReference type="SAM" id="Phobius"/>
    </source>
</evidence>
<organism evidence="2 3">
    <name type="scientific">Allobacillus saliphilus</name>
    <dbReference type="NCBI Taxonomy" id="2912308"/>
    <lineage>
        <taxon>Bacteria</taxon>
        <taxon>Bacillati</taxon>
        <taxon>Bacillota</taxon>
        <taxon>Bacilli</taxon>
        <taxon>Bacillales</taxon>
        <taxon>Bacillaceae</taxon>
        <taxon>Allobacillus</taxon>
    </lineage>
</organism>
<sequence length="65" mass="7160">MNQLIKIVSIALAAFIVSYLVAGAVDRFGFDTSKWYVGGVVVLITVILIFGVLNITNRYVLKRAK</sequence>
<keyword evidence="3" id="KW-1185">Reference proteome</keyword>
<keyword evidence="1" id="KW-0472">Membrane</keyword>
<dbReference type="EMBL" id="JAGSIE010000003">
    <property type="protein sequence ID" value="MBR7552644.1"/>
    <property type="molecule type" value="Genomic_DNA"/>
</dbReference>
<keyword evidence="1" id="KW-0812">Transmembrane</keyword>
<reference evidence="2 3" key="1">
    <citation type="submission" date="2021-04" db="EMBL/GenBank/DDBJ databases">
        <title>Allobacillus sp. nov. SKP8-2 isolated from shrimp paste.</title>
        <authorList>
            <person name="Tanasupawat S."/>
            <person name="Yiamsombat S."/>
            <person name="Kanchanasin P."/>
            <person name="Kuncharoen N."/>
        </authorList>
    </citation>
    <scope>NUCLEOTIDE SEQUENCE [LARGE SCALE GENOMIC DNA]</scope>
    <source>
        <strain evidence="2 3">SKP8-2</strain>
    </source>
</reference>
<dbReference type="AlphaFoldDB" id="A0A941CSY0"/>
<evidence type="ECO:0000313" key="2">
    <source>
        <dbReference type="EMBL" id="MBR7552644.1"/>
    </source>
</evidence>
<proteinExistence type="predicted"/>
<protein>
    <submittedName>
        <fullName evidence="2">Uncharacterized protein</fullName>
    </submittedName>
</protein>
<dbReference type="Proteomes" id="UP000675431">
    <property type="component" value="Unassembled WGS sequence"/>
</dbReference>
<keyword evidence="1" id="KW-1133">Transmembrane helix</keyword>
<accession>A0A941CSY0</accession>
<evidence type="ECO:0000313" key="3">
    <source>
        <dbReference type="Proteomes" id="UP000675431"/>
    </source>
</evidence>
<name>A0A941CSY0_9BACI</name>
<comment type="caution">
    <text evidence="2">The sequence shown here is derived from an EMBL/GenBank/DDBJ whole genome shotgun (WGS) entry which is preliminary data.</text>
</comment>
<gene>
    <name evidence="2" type="ORF">KC820_00625</name>
</gene>
<feature type="transmembrane region" description="Helical" evidence="1">
    <location>
        <begin position="33"/>
        <end position="55"/>
    </location>
</feature>